<evidence type="ECO:0000313" key="2">
    <source>
        <dbReference type="EMBL" id="MCC9062230.1"/>
    </source>
</evidence>
<dbReference type="EMBL" id="JAJJMM010000001">
    <property type="protein sequence ID" value="MCC9062230.1"/>
    <property type="molecule type" value="Genomic_DNA"/>
</dbReference>
<dbReference type="Proteomes" id="UP001430679">
    <property type="component" value="Unassembled WGS sequence"/>
</dbReference>
<dbReference type="Pfam" id="PF19408">
    <property type="entry name" value="PKD_6"/>
    <property type="match status" value="1"/>
</dbReference>
<proteinExistence type="predicted"/>
<accession>A0ABS8M9Q8</accession>
<dbReference type="Gene3D" id="2.60.40.10">
    <property type="entry name" value="Immunoglobulins"/>
    <property type="match status" value="3"/>
</dbReference>
<dbReference type="InterPro" id="IPR007110">
    <property type="entry name" value="Ig-like_dom"/>
</dbReference>
<evidence type="ECO:0000313" key="3">
    <source>
        <dbReference type="Proteomes" id="UP001430679"/>
    </source>
</evidence>
<sequence>MKKTLLFTILFFKVSFLSFVKDIFRFPKFYFKAITIFFLILGTNISNAQCNSSATAGEVQSNNNKMCVGTTENFWSTGWDSGTWSSSDSSILEVNGTTATAKAPGVAYVIYTLRQPNCNEVKTAQKMITVYPALGETGEISGPSVQCDGNKGQIYSIAPVANATHYVWNIPSNWTITSGANTNSITVTIGSTADNITVVVSNDCRTNYAKYKYVNITSNKTDTPTITAKGSTDFCQGGNVVLTSSTADHYLWSNGETTQSITVTSSGNYTVTTTQEGYYCPSNASNSIAVNATGPEVTTHPQTLIVCEGQSANFSVATSASNPSYQWQYSANGSTGWTNTDDVEGVSGHKTSTLKLKNIPLSYGNNYVRCVISNSICSTYSNTAKLTVNPNNTIVLSSAEETNNQTICNNTAITDITYHTTGATHANFQGLPNGVIGSFASNKVTISGTPTETGTFNYIIDLTGGCGTLAAIGKIVINPSLPTVSITSSESSTTICNGTLVTFKGTPTNGGTAPKYQWYLGSNPIVGQTGSQYTTNGLNNLDAIKVVMTSNSTSSCLASKSATSNIITVTITKTDRGRTKGGIHICQGDQNPPLAVYNFDDPNKDALYSDPSKIIRWEYSDDNNKTWKFIENTAGKVTYTPTEILTASRNYRAVAKNGSCNEEYAIETRIDVEFAPTINSQSTATQTQCINGTFNPISISATGFEIKTYQWYSNTTASTINATSLGNKNGAATNTYTPQSTTAGTLYYYCIVTGKCGSTTSTFSEPLVTKRVSTPPKVGAITQPNCTTSTGSVVLEDVPHSGRLLESRGTVYNFVTAGTTFEISGLAPGTYKFAIDDNCSIVYSSEIVIQPANTWNGNKWSNGTPSETDRIEFTGNYDIDTNLNGCSCTINSGAVVTIKEGRTLAVANAVTVLDGGSLIFENNSSLLQSNNVVNTGNITYKRTALKIRQADFVYWSTPVKPQQLLKVSPDTKPDLFYYHHGSGWIDADRNADMIVGKGYIIRGPETYSNTDKADYTASFIGVPNNGDIVGEPLTAGKYRLIGNPYPSALSIDKLIQGNTVLNGTVYFWTHNTAVTPVGNYDYNPNDYASYNLSGSVRTSKAALTGNEKPSGYVGAGQAFFVSGRLAGPVLYNNSMRFGGTNNNQFFKSSETSKETSIEKNRIWLNMTSSKGTFKQLLIGYIEGATNAYENKFDGVSFDGNPYLDFYSMVNTTKLVIQGRALPFVNTDVVPLGYKTSVEDTFTIAIDEVDGKMSNQAIYLEDKKTGIIHDLRSSDYTFKSASGTFTDRFVLKYANKTLGTGDFENTQDGILISVKNKTINVLSSKENIKEVTIFDIMGKTLYNKNKVSNTELQIQNLPSSNQVLLVKVTLENDFTTTRKIIFQ</sequence>
<dbReference type="RefSeq" id="WP_230033729.1">
    <property type="nucleotide sequence ID" value="NZ_JAJJMM010000001.1"/>
</dbReference>
<organism evidence="2 3">
    <name type="scientific">Flavobacterium piscisymbiosum</name>
    <dbReference type="NCBI Taxonomy" id="2893753"/>
    <lineage>
        <taxon>Bacteria</taxon>
        <taxon>Pseudomonadati</taxon>
        <taxon>Bacteroidota</taxon>
        <taxon>Flavobacteriia</taxon>
        <taxon>Flavobacteriales</taxon>
        <taxon>Flavobacteriaceae</taxon>
        <taxon>Flavobacterium</taxon>
    </lineage>
</organism>
<dbReference type="SUPFAM" id="SSF48726">
    <property type="entry name" value="Immunoglobulin"/>
    <property type="match status" value="1"/>
</dbReference>
<reference evidence="2" key="1">
    <citation type="submission" date="2021-11" db="EMBL/GenBank/DDBJ databases">
        <title>Description of novel Flavobacterium species.</title>
        <authorList>
            <person name="Saticioglu I.B."/>
            <person name="Ay H."/>
            <person name="Altun S."/>
            <person name="Duman M."/>
        </authorList>
    </citation>
    <scope>NUCLEOTIDE SEQUENCE</scope>
    <source>
        <strain evidence="2">F-30</strain>
    </source>
</reference>
<evidence type="ECO:0000259" key="1">
    <source>
        <dbReference type="PROSITE" id="PS50835"/>
    </source>
</evidence>
<keyword evidence="3" id="KW-1185">Reference proteome</keyword>
<dbReference type="InterPro" id="IPR036179">
    <property type="entry name" value="Ig-like_dom_sf"/>
</dbReference>
<dbReference type="InterPro" id="IPR045829">
    <property type="entry name" value="PKD_6"/>
</dbReference>
<dbReference type="InterPro" id="IPR013783">
    <property type="entry name" value="Ig-like_fold"/>
</dbReference>
<dbReference type="NCBIfam" id="NF033708">
    <property type="entry name" value="T9SS_Cterm_ChiA"/>
    <property type="match status" value="1"/>
</dbReference>
<dbReference type="PROSITE" id="PS50835">
    <property type="entry name" value="IG_LIKE"/>
    <property type="match status" value="1"/>
</dbReference>
<gene>
    <name evidence="2" type="ORF">LNP81_04430</name>
</gene>
<feature type="domain" description="Ig-like" evidence="1">
    <location>
        <begin position="295"/>
        <end position="387"/>
    </location>
</feature>
<name>A0ABS8M9Q8_9FLAO</name>
<comment type="caution">
    <text evidence="2">The sequence shown here is derived from an EMBL/GenBank/DDBJ whole genome shotgun (WGS) entry which is preliminary data.</text>
</comment>
<protein>
    <submittedName>
        <fullName evidence="2">T9SS sorting signal type C domain-containing protein</fullName>
    </submittedName>
</protein>